<comment type="catalytic activity">
    <reaction evidence="7">
        <text>adenosine + H2O + H(+) = inosine + NH4(+)</text>
        <dbReference type="Rhea" id="RHEA:24408"/>
        <dbReference type="ChEBI" id="CHEBI:15377"/>
        <dbReference type="ChEBI" id="CHEBI:15378"/>
        <dbReference type="ChEBI" id="CHEBI:16335"/>
        <dbReference type="ChEBI" id="CHEBI:17596"/>
        <dbReference type="ChEBI" id="CHEBI:28938"/>
        <dbReference type="EC" id="3.5.4.4"/>
    </reaction>
    <physiologicalReaction direction="left-to-right" evidence="7">
        <dbReference type="Rhea" id="RHEA:24409"/>
    </physiologicalReaction>
</comment>
<evidence type="ECO:0000256" key="3">
    <source>
        <dbReference type="ARBA" id="ARBA00022801"/>
    </source>
</evidence>
<dbReference type="CDD" id="cd01320">
    <property type="entry name" value="ADA"/>
    <property type="match status" value="1"/>
</dbReference>
<feature type="site" description="Important for catalytic activity" evidence="9">
    <location>
        <position position="224"/>
    </location>
</feature>
<evidence type="ECO:0000259" key="10">
    <source>
        <dbReference type="Pfam" id="PF00962"/>
    </source>
</evidence>
<dbReference type="GO" id="GO:0004000">
    <property type="term" value="F:adenosine deaminase activity"/>
    <property type="evidence" value="ECO:0007669"/>
    <property type="project" value="UniProtKB-UniRule"/>
</dbReference>
<feature type="binding site" evidence="9">
    <location>
        <position position="281"/>
    </location>
    <ligand>
        <name>Zn(2+)</name>
        <dbReference type="ChEBI" id="CHEBI:29105"/>
        <note>catalytic</note>
    </ligand>
</feature>
<feature type="binding site" evidence="9">
    <location>
        <position position="14"/>
    </location>
    <ligand>
        <name>Zn(2+)</name>
        <dbReference type="ChEBI" id="CHEBI:29105"/>
        <note>catalytic</note>
    </ligand>
</feature>
<comment type="catalytic activity">
    <reaction evidence="8">
        <text>2'-deoxyadenosine + H2O + H(+) = 2'-deoxyinosine + NH4(+)</text>
        <dbReference type="Rhea" id="RHEA:28190"/>
        <dbReference type="ChEBI" id="CHEBI:15377"/>
        <dbReference type="ChEBI" id="CHEBI:15378"/>
        <dbReference type="ChEBI" id="CHEBI:17256"/>
        <dbReference type="ChEBI" id="CHEBI:28938"/>
        <dbReference type="ChEBI" id="CHEBI:28997"/>
        <dbReference type="EC" id="3.5.4.4"/>
    </reaction>
    <physiologicalReaction direction="left-to-right" evidence="8">
        <dbReference type="Rhea" id="RHEA:28191"/>
    </physiologicalReaction>
</comment>
<evidence type="ECO:0000313" key="12">
    <source>
        <dbReference type="Proteomes" id="UP000029994"/>
    </source>
</evidence>
<dbReference type="Gene3D" id="3.20.20.140">
    <property type="entry name" value="Metal-dependent hydrolases"/>
    <property type="match status" value="1"/>
</dbReference>
<dbReference type="EC" id="3.5.4.4" evidence="1 9"/>
<comment type="similarity">
    <text evidence="9">Belongs to the metallo-dependent hydrolases superfamily. Adenosine and AMP deaminases family. Adenosine deaminase subfamily.</text>
</comment>
<dbReference type="GO" id="GO:0046103">
    <property type="term" value="P:inosine biosynthetic process"/>
    <property type="evidence" value="ECO:0007669"/>
    <property type="project" value="TreeGrafter"/>
</dbReference>
<keyword evidence="3 9" id="KW-0378">Hydrolase</keyword>
<feature type="binding site" evidence="9">
    <location>
        <position position="200"/>
    </location>
    <ligand>
        <name>Zn(2+)</name>
        <dbReference type="ChEBI" id="CHEBI:29105"/>
        <note>catalytic</note>
    </ligand>
</feature>
<dbReference type="HAMAP" id="MF_00540">
    <property type="entry name" value="A_deaminase"/>
    <property type="match status" value="1"/>
</dbReference>
<dbReference type="InterPro" id="IPR006330">
    <property type="entry name" value="Ado/ade_deaminase"/>
</dbReference>
<dbReference type="EMBL" id="JMCG01000001">
    <property type="protein sequence ID" value="KGK11683.1"/>
    <property type="molecule type" value="Genomic_DNA"/>
</dbReference>
<dbReference type="PANTHER" id="PTHR11409">
    <property type="entry name" value="ADENOSINE DEAMINASE"/>
    <property type="match status" value="1"/>
</dbReference>
<dbReference type="PANTHER" id="PTHR11409:SF43">
    <property type="entry name" value="ADENOSINE DEAMINASE"/>
    <property type="match status" value="1"/>
</dbReference>
<dbReference type="InterPro" id="IPR001365">
    <property type="entry name" value="A_deaminase_dom"/>
</dbReference>
<dbReference type="Pfam" id="PF00962">
    <property type="entry name" value="A_deaminase"/>
    <property type="match status" value="1"/>
</dbReference>
<dbReference type="InterPro" id="IPR028893">
    <property type="entry name" value="A_deaminase"/>
</dbReference>
<dbReference type="GO" id="GO:0006154">
    <property type="term" value="P:adenosine catabolic process"/>
    <property type="evidence" value="ECO:0007669"/>
    <property type="project" value="TreeGrafter"/>
</dbReference>
<comment type="caution">
    <text evidence="11">The sequence shown here is derived from an EMBL/GenBank/DDBJ whole genome shotgun (WGS) entry which is preliminary data.</text>
</comment>
<evidence type="ECO:0000256" key="9">
    <source>
        <dbReference type="HAMAP-Rule" id="MF_00540"/>
    </source>
</evidence>
<evidence type="ECO:0000256" key="1">
    <source>
        <dbReference type="ARBA" id="ARBA00012784"/>
    </source>
</evidence>
<sequence length="334" mass="37408">MNYFDLPKIDLHCHLDGSVRPQTIIDLADEQNLTLPTRDIAQIQQMMIAPETCPNLDEYLKRFELPGMVMQTAQALERISFELFEDAAKENVKYMEVRFGPLLHQVKGLSLDEIMQSVVRGMKRAEAQYDIHGNYILSILRTMPKDQIKAVLEAGAKHINKEESGIVAFDLAGSELPGFCHEFIPYAQYAQSLGYHVTIHAGEQGAGQNVHDAIALLGAERVGHGIFIHNHPQAYQLVKDEAVALETCPSSNVQTKAVNSLSEHPIKAFHKDGIAVTINTDNRTVSNTTMTDEVRKVMETFDLTEQEYFEIYRVSVESAFSSDSVKAHLMSFAK</sequence>
<feature type="domain" description="Adenosine deaminase" evidence="10">
    <location>
        <begin position="7"/>
        <end position="331"/>
    </location>
</feature>
<evidence type="ECO:0000256" key="2">
    <source>
        <dbReference type="ARBA" id="ARBA00022723"/>
    </source>
</evidence>
<keyword evidence="5 9" id="KW-0546">Nucleotide metabolism</keyword>
<dbReference type="STRING" id="29495.EA26_10350"/>
<dbReference type="GeneID" id="43683577"/>
<evidence type="ECO:0000313" key="11">
    <source>
        <dbReference type="EMBL" id="KGK11683.1"/>
    </source>
</evidence>
<feature type="binding site" evidence="9">
    <location>
        <position position="173"/>
    </location>
    <ligand>
        <name>substrate</name>
    </ligand>
</feature>
<dbReference type="InterPro" id="IPR032466">
    <property type="entry name" value="Metal_Hydrolase"/>
</dbReference>
<comment type="cofactor">
    <cofactor evidence="9">
        <name>Zn(2+)</name>
        <dbReference type="ChEBI" id="CHEBI:29105"/>
    </cofactor>
    <text evidence="9">Binds 1 zinc ion per subunit.</text>
</comment>
<dbReference type="GO" id="GO:0008270">
    <property type="term" value="F:zinc ion binding"/>
    <property type="evidence" value="ECO:0007669"/>
    <property type="project" value="UniProtKB-UniRule"/>
</dbReference>
<dbReference type="NCBIfam" id="TIGR01430">
    <property type="entry name" value="aden_deam"/>
    <property type="match status" value="1"/>
</dbReference>
<dbReference type="GO" id="GO:0005829">
    <property type="term" value="C:cytosol"/>
    <property type="evidence" value="ECO:0007669"/>
    <property type="project" value="TreeGrafter"/>
</dbReference>
<dbReference type="GO" id="GO:0046936">
    <property type="term" value="F:2'-deoxyadenosine deaminase activity"/>
    <property type="evidence" value="ECO:0007669"/>
    <property type="project" value="RHEA"/>
</dbReference>
<feature type="binding site" evidence="9">
    <location>
        <position position="12"/>
    </location>
    <ligand>
        <name>Zn(2+)</name>
        <dbReference type="ChEBI" id="CHEBI:29105"/>
        <note>catalytic</note>
    </ligand>
</feature>
<keyword evidence="12" id="KW-1185">Reference proteome</keyword>
<evidence type="ECO:0000256" key="7">
    <source>
        <dbReference type="ARBA" id="ARBA00047989"/>
    </source>
</evidence>
<comment type="function">
    <text evidence="9">Catalyzes the hydrolytic deamination of adenosine and 2-deoxyadenosine.</text>
</comment>
<name>A0A099ME55_9VIBR</name>
<reference evidence="11 12" key="1">
    <citation type="submission" date="2014-04" db="EMBL/GenBank/DDBJ databases">
        <title>Genome sequencing of Vibrio navarrensis strains.</title>
        <authorList>
            <person name="Gladney L.M."/>
            <person name="Katz L.S."/>
            <person name="Marino-Ramirez L."/>
            <person name="Jordan I.K."/>
        </authorList>
    </citation>
    <scope>NUCLEOTIDE SEQUENCE [LARGE SCALE GENOMIC DNA]</scope>
    <source>
        <strain evidence="11 12">ATCC 51183</strain>
    </source>
</reference>
<organism evidence="11 12">
    <name type="scientific">Vibrio navarrensis</name>
    <dbReference type="NCBI Taxonomy" id="29495"/>
    <lineage>
        <taxon>Bacteria</taxon>
        <taxon>Pseudomonadati</taxon>
        <taxon>Pseudomonadota</taxon>
        <taxon>Gammaproteobacteria</taxon>
        <taxon>Vibrionales</taxon>
        <taxon>Vibrionaceae</taxon>
        <taxon>Vibrio</taxon>
    </lineage>
</organism>
<accession>A0A099ME55</accession>
<feature type="active site" description="Proton donor" evidence="9">
    <location>
        <position position="203"/>
    </location>
</feature>
<evidence type="ECO:0000256" key="5">
    <source>
        <dbReference type="ARBA" id="ARBA00023080"/>
    </source>
</evidence>
<dbReference type="RefSeq" id="WP_039427239.1">
    <property type="nucleotide sequence ID" value="NZ_CP061844.1"/>
</dbReference>
<evidence type="ECO:0000256" key="4">
    <source>
        <dbReference type="ARBA" id="ARBA00022833"/>
    </source>
</evidence>
<dbReference type="eggNOG" id="COG1816">
    <property type="taxonomic scope" value="Bacteria"/>
</dbReference>
<evidence type="ECO:0000256" key="6">
    <source>
        <dbReference type="ARBA" id="ARBA00031852"/>
    </source>
</evidence>
<gene>
    <name evidence="9" type="primary">add</name>
    <name evidence="11" type="ORF">EA26_10350</name>
</gene>
<feature type="binding site" evidence="9">
    <location>
        <position position="14"/>
    </location>
    <ligand>
        <name>substrate</name>
    </ligand>
</feature>
<feature type="binding site" evidence="9">
    <location>
        <position position="16"/>
    </location>
    <ligand>
        <name>substrate</name>
    </ligand>
</feature>
<dbReference type="GO" id="GO:0009168">
    <property type="term" value="P:purine ribonucleoside monophosphate biosynthetic process"/>
    <property type="evidence" value="ECO:0007669"/>
    <property type="project" value="UniProtKB-UniRule"/>
</dbReference>
<dbReference type="Proteomes" id="UP000029994">
    <property type="component" value="Unassembled WGS sequence"/>
</dbReference>
<keyword evidence="2 9" id="KW-0479">Metal-binding</keyword>
<evidence type="ECO:0000256" key="8">
    <source>
        <dbReference type="ARBA" id="ARBA00049213"/>
    </source>
</evidence>
<keyword evidence="4 9" id="KW-0862">Zinc</keyword>
<dbReference type="SUPFAM" id="SSF51556">
    <property type="entry name" value="Metallo-dependent hydrolases"/>
    <property type="match status" value="1"/>
</dbReference>
<protein>
    <recommendedName>
        <fullName evidence="1 9">Adenosine deaminase</fullName>
        <ecNumber evidence="1 9">3.5.4.4</ecNumber>
    </recommendedName>
    <alternativeName>
        <fullName evidence="6 9">Adenosine aminohydrolase</fullName>
    </alternativeName>
</protein>
<dbReference type="GO" id="GO:0009117">
    <property type="term" value="P:nucleotide metabolic process"/>
    <property type="evidence" value="ECO:0007669"/>
    <property type="project" value="UniProtKB-KW"/>
</dbReference>
<dbReference type="GO" id="GO:0043103">
    <property type="term" value="P:hypoxanthine salvage"/>
    <property type="evidence" value="ECO:0007669"/>
    <property type="project" value="TreeGrafter"/>
</dbReference>
<proteinExistence type="inferred from homology"/>
<comment type="caution">
    <text evidence="9">Lacks conserved residue(s) required for the propagation of feature annotation.</text>
</comment>
<dbReference type="AlphaFoldDB" id="A0A099ME55"/>